<dbReference type="PROSITE" id="PS50181">
    <property type="entry name" value="FBOX"/>
    <property type="match status" value="1"/>
</dbReference>
<proteinExistence type="predicted"/>
<dbReference type="InterPro" id="IPR001810">
    <property type="entry name" value="F-box_dom"/>
</dbReference>
<dbReference type="SUPFAM" id="SSF81383">
    <property type="entry name" value="F-box domain"/>
    <property type="match status" value="1"/>
</dbReference>
<accession>A0AAF0XGU0</accession>
<dbReference type="Pfam" id="PF00646">
    <property type="entry name" value="F-box"/>
    <property type="match status" value="1"/>
</dbReference>
<dbReference type="Pfam" id="PF08268">
    <property type="entry name" value="FBA_3"/>
    <property type="match status" value="1"/>
</dbReference>
<dbReference type="InterPro" id="IPR050796">
    <property type="entry name" value="SCF_F-box_component"/>
</dbReference>
<evidence type="ECO:0000259" key="1">
    <source>
        <dbReference type="PROSITE" id="PS50181"/>
    </source>
</evidence>
<dbReference type="EMBL" id="CP093349">
    <property type="protein sequence ID" value="WOH07946.1"/>
    <property type="molecule type" value="Genomic_DNA"/>
</dbReference>
<evidence type="ECO:0000313" key="2">
    <source>
        <dbReference type="EMBL" id="WOH07946.1"/>
    </source>
</evidence>
<dbReference type="InterPro" id="IPR017451">
    <property type="entry name" value="F-box-assoc_interact_dom"/>
</dbReference>
<sequence>MANPEEGVFPVTFTGDSLPEDVLMDILSRLAVKCLLQLRTVSKTWLSVITNANFIDLHHRRAITSLENKDSFVINCFNRNDDSIFLLHLYPFQMDVGIQRPYSQLHFRFVPKLFVAGSCNGIICLVSDFPPESDRGSPIYQNNDTYLWNPATRQSKLLVQHNIRATKCLRSLCFGLGFDPISNDFKVVRMVHLEHFIGAEVYSTNTNAWRELEPNTMKFPTYDTFDLCLNGFIYCTWSSGLMTFDLNNEVFDYDIYYPDNVQNFADEEPTYFTARVTEFKDFIAVITYSENDSNVYHGTIRLWTVGDACLPDRIKGSWTLMLSFESSGIDKVCGYLNRFDHILVRTANHLFLYDSDGTEAQNIPEIYPFKIFKYTESLVSIQGSKQVEWTAKEDDN</sequence>
<organism evidence="2 3">
    <name type="scientific">Daucus carota subsp. sativus</name>
    <name type="common">Carrot</name>
    <dbReference type="NCBI Taxonomy" id="79200"/>
    <lineage>
        <taxon>Eukaryota</taxon>
        <taxon>Viridiplantae</taxon>
        <taxon>Streptophyta</taxon>
        <taxon>Embryophyta</taxon>
        <taxon>Tracheophyta</taxon>
        <taxon>Spermatophyta</taxon>
        <taxon>Magnoliopsida</taxon>
        <taxon>eudicotyledons</taxon>
        <taxon>Gunneridae</taxon>
        <taxon>Pentapetalae</taxon>
        <taxon>asterids</taxon>
        <taxon>campanulids</taxon>
        <taxon>Apiales</taxon>
        <taxon>Apiaceae</taxon>
        <taxon>Apioideae</taxon>
        <taxon>Scandiceae</taxon>
        <taxon>Daucinae</taxon>
        <taxon>Daucus</taxon>
        <taxon>Daucus sect. Daucus</taxon>
    </lineage>
</organism>
<dbReference type="InterPro" id="IPR013187">
    <property type="entry name" value="F-box-assoc_dom_typ3"/>
</dbReference>
<dbReference type="NCBIfam" id="TIGR01640">
    <property type="entry name" value="F_box_assoc_1"/>
    <property type="match status" value="1"/>
</dbReference>
<dbReference type="SMART" id="SM00256">
    <property type="entry name" value="FBOX"/>
    <property type="match status" value="1"/>
</dbReference>
<protein>
    <recommendedName>
        <fullName evidence="1">F-box domain-containing protein</fullName>
    </recommendedName>
</protein>
<name>A0AAF0XGU0_DAUCS</name>
<dbReference type="CDD" id="cd22157">
    <property type="entry name" value="F-box_AtFBW1-like"/>
    <property type="match status" value="1"/>
</dbReference>
<dbReference type="PANTHER" id="PTHR31672">
    <property type="entry name" value="BNACNNG10540D PROTEIN"/>
    <property type="match status" value="1"/>
</dbReference>
<reference evidence="2" key="1">
    <citation type="journal article" date="2016" name="Nat. Genet.">
        <title>A high-quality carrot genome assembly provides new insights into carotenoid accumulation and asterid genome evolution.</title>
        <authorList>
            <person name="Iorizzo M."/>
            <person name="Ellison S."/>
            <person name="Senalik D."/>
            <person name="Zeng P."/>
            <person name="Satapoomin P."/>
            <person name="Huang J."/>
            <person name="Bowman M."/>
            <person name="Iovene M."/>
            <person name="Sanseverino W."/>
            <person name="Cavagnaro P."/>
            <person name="Yildiz M."/>
            <person name="Macko-Podgorni A."/>
            <person name="Moranska E."/>
            <person name="Grzebelus E."/>
            <person name="Grzebelus D."/>
            <person name="Ashrafi H."/>
            <person name="Zheng Z."/>
            <person name="Cheng S."/>
            <person name="Spooner D."/>
            <person name="Van Deynze A."/>
            <person name="Simon P."/>
        </authorList>
    </citation>
    <scope>NUCLEOTIDE SEQUENCE</scope>
    <source>
        <tissue evidence="2">Leaf</tissue>
    </source>
</reference>
<feature type="domain" description="F-box" evidence="1">
    <location>
        <begin position="12"/>
        <end position="57"/>
    </location>
</feature>
<evidence type="ECO:0000313" key="3">
    <source>
        <dbReference type="Proteomes" id="UP000077755"/>
    </source>
</evidence>
<reference evidence="2" key="2">
    <citation type="submission" date="2022-03" db="EMBL/GenBank/DDBJ databases">
        <title>Draft title - Genomic analysis of global carrot germplasm unveils the trajectory of domestication and the origin of high carotenoid orange carrot.</title>
        <authorList>
            <person name="Iorizzo M."/>
            <person name="Ellison S."/>
            <person name="Senalik D."/>
            <person name="Macko-Podgorni A."/>
            <person name="Grzebelus D."/>
            <person name="Bostan H."/>
            <person name="Rolling W."/>
            <person name="Curaba J."/>
            <person name="Simon P."/>
        </authorList>
    </citation>
    <scope>NUCLEOTIDE SEQUENCE</scope>
    <source>
        <tissue evidence="2">Leaf</tissue>
    </source>
</reference>
<dbReference type="PANTHER" id="PTHR31672:SF13">
    <property type="entry name" value="F-BOX PROTEIN CPR30-LIKE"/>
    <property type="match status" value="1"/>
</dbReference>
<dbReference type="InterPro" id="IPR036047">
    <property type="entry name" value="F-box-like_dom_sf"/>
</dbReference>
<gene>
    <name evidence="2" type="ORF">DCAR_0727381</name>
</gene>
<dbReference type="Proteomes" id="UP000077755">
    <property type="component" value="Chromosome 7"/>
</dbReference>
<keyword evidence="3" id="KW-1185">Reference proteome</keyword>
<dbReference type="AlphaFoldDB" id="A0AAF0XGU0"/>
<dbReference type="Gene3D" id="1.20.1280.50">
    <property type="match status" value="1"/>
</dbReference>
<dbReference type="KEGG" id="dcr:108194546"/>